<protein>
    <submittedName>
        <fullName evidence="7">Uncharacterized protein</fullName>
    </submittedName>
</protein>
<accession>A0AAW1AEP8</accession>
<evidence type="ECO:0000256" key="4">
    <source>
        <dbReference type="ARBA" id="ARBA00023136"/>
    </source>
</evidence>
<dbReference type="PANTHER" id="PTHR11040">
    <property type="entry name" value="ZINC/IRON TRANSPORTER"/>
    <property type="match status" value="1"/>
</dbReference>
<dbReference type="GO" id="GO:0005886">
    <property type="term" value="C:plasma membrane"/>
    <property type="evidence" value="ECO:0007669"/>
    <property type="project" value="TreeGrafter"/>
</dbReference>
<feature type="transmembrane region" description="Helical" evidence="6">
    <location>
        <begin position="267"/>
        <end position="286"/>
    </location>
</feature>
<dbReference type="EMBL" id="JAWNGG020000019">
    <property type="protein sequence ID" value="KAK9308587.1"/>
    <property type="molecule type" value="Genomic_DNA"/>
</dbReference>
<evidence type="ECO:0000256" key="1">
    <source>
        <dbReference type="ARBA" id="ARBA00004141"/>
    </source>
</evidence>
<feature type="transmembrane region" description="Helical" evidence="6">
    <location>
        <begin position="12"/>
        <end position="34"/>
    </location>
</feature>
<evidence type="ECO:0000256" key="3">
    <source>
        <dbReference type="ARBA" id="ARBA00022989"/>
    </source>
</evidence>
<feature type="transmembrane region" description="Helical" evidence="6">
    <location>
        <begin position="235"/>
        <end position="255"/>
    </location>
</feature>
<dbReference type="InterPro" id="IPR003689">
    <property type="entry name" value="ZIP"/>
</dbReference>
<reference evidence="7 8" key="1">
    <citation type="submission" date="2024-05" db="EMBL/GenBank/DDBJ databases">
        <title>The nuclear and mitochondrial genome assemblies of Tetragonisca angustula (Apidae: Meliponini), a tiny yet remarkable pollinator in the Neotropics.</title>
        <authorList>
            <person name="Ferrari R."/>
            <person name="Ricardo P.C."/>
            <person name="Dias F.C."/>
            <person name="Araujo N.S."/>
            <person name="Soares D.O."/>
            <person name="Zhou Q.-S."/>
            <person name="Zhu C.-D."/>
            <person name="Coutinho L."/>
            <person name="Airas M.C."/>
            <person name="Batista T.M."/>
        </authorList>
    </citation>
    <scope>NUCLEOTIDE SEQUENCE [LARGE SCALE GENOMIC DNA]</scope>
    <source>
        <strain evidence="7">ASF017062</strain>
        <tissue evidence="7">Abdomen</tissue>
    </source>
</reference>
<gene>
    <name evidence="7" type="ORF">QLX08_001447</name>
</gene>
<evidence type="ECO:0000256" key="2">
    <source>
        <dbReference type="ARBA" id="ARBA00022692"/>
    </source>
</evidence>
<feature type="transmembrane region" description="Helical" evidence="6">
    <location>
        <begin position="298"/>
        <end position="316"/>
    </location>
</feature>
<dbReference type="Proteomes" id="UP001432146">
    <property type="component" value="Unassembled WGS sequence"/>
</dbReference>
<dbReference type="AlphaFoldDB" id="A0AAW1AEP8"/>
<organism evidence="7 8">
    <name type="scientific">Tetragonisca angustula</name>
    <dbReference type="NCBI Taxonomy" id="166442"/>
    <lineage>
        <taxon>Eukaryota</taxon>
        <taxon>Metazoa</taxon>
        <taxon>Ecdysozoa</taxon>
        <taxon>Arthropoda</taxon>
        <taxon>Hexapoda</taxon>
        <taxon>Insecta</taxon>
        <taxon>Pterygota</taxon>
        <taxon>Neoptera</taxon>
        <taxon>Endopterygota</taxon>
        <taxon>Hymenoptera</taxon>
        <taxon>Apocrita</taxon>
        <taxon>Aculeata</taxon>
        <taxon>Apoidea</taxon>
        <taxon>Anthophila</taxon>
        <taxon>Apidae</taxon>
        <taxon>Tetragonisca</taxon>
    </lineage>
</organism>
<dbReference type="PANTHER" id="PTHR11040:SF169">
    <property type="entry name" value="FI24038P1"/>
    <property type="match status" value="1"/>
</dbReference>
<name>A0AAW1AEP8_9HYME</name>
<evidence type="ECO:0000313" key="8">
    <source>
        <dbReference type="Proteomes" id="UP001432146"/>
    </source>
</evidence>
<feature type="transmembrane region" description="Helical" evidence="6">
    <location>
        <begin position="76"/>
        <end position="97"/>
    </location>
</feature>
<comment type="caution">
    <text evidence="7">The sequence shown here is derived from an EMBL/GenBank/DDBJ whole genome shotgun (WGS) entry which is preliminary data.</text>
</comment>
<feature type="transmembrane region" description="Helical" evidence="6">
    <location>
        <begin position="41"/>
        <end position="64"/>
    </location>
</feature>
<feature type="compositionally biased region" description="Polar residues" evidence="5">
    <location>
        <begin position="146"/>
        <end position="164"/>
    </location>
</feature>
<keyword evidence="3 6" id="KW-1133">Transmembrane helix</keyword>
<keyword evidence="8" id="KW-1185">Reference proteome</keyword>
<feature type="region of interest" description="Disordered" evidence="5">
    <location>
        <begin position="142"/>
        <end position="164"/>
    </location>
</feature>
<comment type="subcellular location">
    <subcellularLocation>
        <location evidence="1">Membrane</location>
        <topology evidence="1">Multi-pass membrane protein</topology>
    </subcellularLocation>
</comment>
<evidence type="ECO:0000256" key="5">
    <source>
        <dbReference type="SAM" id="MobiDB-lite"/>
    </source>
</evidence>
<dbReference type="Pfam" id="PF02535">
    <property type="entry name" value="Zip"/>
    <property type="match status" value="1"/>
</dbReference>
<evidence type="ECO:0000256" key="6">
    <source>
        <dbReference type="SAM" id="Phobius"/>
    </source>
</evidence>
<evidence type="ECO:0000313" key="7">
    <source>
        <dbReference type="EMBL" id="KAK9308587.1"/>
    </source>
</evidence>
<keyword evidence="4 6" id="KW-0472">Membrane</keyword>
<keyword evidence="2 6" id="KW-0812">Transmembrane</keyword>
<proteinExistence type="predicted"/>
<dbReference type="GO" id="GO:0005385">
    <property type="term" value="F:zinc ion transmembrane transporter activity"/>
    <property type="evidence" value="ECO:0007669"/>
    <property type="project" value="TreeGrafter"/>
</dbReference>
<feature type="transmembrane region" description="Helical" evidence="6">
    <location>
        <begin position="337"/>
        <end position="357"/>
    </location>
</feature>
<sequence>MMVTVVQAKLASMIIIGVGSFVVGVAPTCFVSRVRYLQQNLFLSCTLCFGGGVLLATSVLHMLPETRESISKYAELLFSSGFLLLYLIDECVHYFWGSDDRHIAQARRYENLDWNNGNQTERCRSHSHQVSIYAAATRTARGVPTSDFNPKSSSQTSLDGNGAASNWRSTSYGATQYTPSAPARYNDEETFLCHGNHSEPCADSNTNLVGLLLALTVHAVLEGLAVGLQKVTSEVFLLVGAVASHKFVVGFCLGVELAGANSTIPRLVLAIFVFSSGSAIGIGIGMLTFNMKNKWTEVAVPILQGIAGGTLLYVTVSEILPRERARWHRNSRRSAGILQFFSVILGFVVIFLLNNYVGT</sequence>